<evidence type="ECO:0000256" key="3">
    <source>
        <dbReference type="ARBA" id="ARBA00022980"/>
    </source>
</evidence>
<evidence type="ECO:0000256" key="7">
    <source>
        <dbReference type="ARBA" id="ARBA00035544"/>
    </source>
</evidence>
<keyword evidence="5" id="KW-0687">Ribonucleoprotein</keyword>
<feature type="domain" description="Small ribosomal subunit protein uS10" evidence="8">
    <location>
        <begin position="76"/>
        <end position="173"/>
    </location>
</feature>
<comment type="caution">
    <text evidence="9">The sequence shown here is derived from an EMBL/GenBank/DDBJ whole genome shotgun (WGS) entry which is preliminary data.</text>
</comment>
<dbReference type="OMA" id="PVRFCSA"/>
<keyword evidence="3" id="KW-0689">Ribosomal protein</keyword>
<evidence type="ECO:0000256" key="6">
    <source>
        <dbReference type="ARBA" id="ARBA00035261"/>
    </source>
</evidence>
<dbReference type="SUPFAM" id="SSF54999">
    <property type="entry name" value="Ribosomal protein S10"/>
    <property type="match status" value="1"/>
</dbReference>
<evidence type="ECO:0000256" key="4">
    <source>
        <dbReference type="ARBA" id="ARBA00023128"/>
    </source>
</evidence>
<accession>A0A2T7NYF6</accession>
<evidence type="ECO:0000313" key="10">
    <source>
        <dbReference type="Proteomes" id="UP000245119"/>
    </source>
</evidence>
<dbReference type="Gene3D" id="3.30.70.600">
    <property type="entry name" value="Ribosomal protein S10 domain"/>
    <property type="match status" value="1"/>
</dbReference>
<dbReference type="EMBL" id="PZQS01000008">
    <property type="protein sequence ID" value="PVD26199.1"/>
    <property type="molecule type" value="Genomic_DNA"/>
</dbReference>
<keyword evidence="4" id="KW-0496">Mitochondrion</keyword>
<evidence type="ECO:0000256" key="1">
    <source>
        <dbReference type="ARBA" id="ARBA00004173"/>
    </source>
</evidence>
<evidence type="ECO:0000313" key="9">
    <source>
        <dbReference type="EMBL" id="PVD26199.1"/>
    </source>
</evidence>
<dbReference type="PANTHER" id="PTHR13334:SF4">
    <property type="entry name" value="SMALL RIBOSOMAL SUBUNIT PROTEIN US10M"/>
    <property type="match status" value="1"/>
</dbReference>
<dbReference type="SMART" id="SM01403">
    <property type="entry name" value="Ribosomal_S10"/>
    <property type="match status" value="1"/>
</dbReference>
<reference evidence="9 10" key="1">
    <citation type="submission" date="2018-04" db="EMBL/GenBank/DDBJ databases">
        <title>The genome of golden apple snail Pomacea canaliculata provides insight into stress tolerance and invasive adaptation.</title>
        <authorList>
            <person name="Liu C."/>
            <person name="Liu B."/>
            <person name="Ren Y."/>
            <person name="Zhang Y."/>
            <person name="Wang H."/>
            <person name="Li S."/>
            <person name="Jiang F."/>
            <person name="Yin L."/>
            <person name="Zhang G."/>
            <person name="Qian W."/>
            <person name="Fan W."/>
        </authorList>
    </citation>
    <scope>NUCLEOTIDE SEQUENCE [LARGE SCALE GENOMIC DNA]</scope>
    <source>
        <strain evidence="9">SZHN2017</strain>
        <tissue evidence="9">Muscle</tissue>
    </source>
</reference>
<keyword evidence="10" id="KW-1185">Reference proteome</keyword>
<dbReference type="InterPro" id="IPR036838">
    <property type="entry name" value="Ribosomal_uS10_dom_sf"/>
</dbReference>
<protein>
    <recommendedName>
        <fullName evidence="6">Small ribosomal subunit protein uS10m</fullName>
    </recommendedName>
    <alternativeName>
        <fullName evidence="7">28S ribosomal protein S10, mitochondrial</fullName>
    </alternativeName>
</protein>
<dbReference type="OrthoDB" id="366214at2759"/>
<evidence type="ECO:0000256" key="5">
    <source>
        <dbReference type="ARBA" id="ARBA00023274"/>
    </source>
</evidence>
<dbReference type="Pfam" id="PF00338">
    <property type="entry name" value="Ribosomal_S10"/>
    <property type="match status" value="1"/>
</dbReference>
<sequence>MAAALARIGRQLTITHFFCTRCGDAFKHSSSVTGLQQRKPLTILSQPAQFFSTKTQESPKAYDQSTEEDELFRQVTVEVKSHDKSVLKSYSQFVSMAASELGVNIARVFEPPKVITRYSLLKSVHIYKKHFVQYEIRTHFAVFELKYLTGSTADTFLEYIQRNLPEGMAMKVSKYRLERLPAHLSSPPKPQPEL</sequence>
<dbReference type="PANTHER" id="PTHR13334">
    <property type="entry name" value="MITOCHONDRIAL 28S RIBOSOMAL PROTEIN S10"/>
    <property type="match status" value="1"/>
</dbReference>
<gene>
    <name evidence="9" type="ORF">C0Q70_13868</name>
</gene>
<comment type="similarity">
    <text evidence="2">Belongs to the universal ribosomal protein uS10 family.</text>
</comment>
<dbReference type="AlphaFoldDB" id="A0A2T7NYF6"/>
<dbReference type="InterPro" id="IPR027486">
    <property type="entry name" value="Ribosomal_uS10_dom"/>
</dbReference>
<evidence type="ECO:0000259" key="8">
    <source>
        <dbReference type="SMART" id="SM01403"/>
    </source>
</evidence>
<name>A0A2T7NYF6_POMCA</name>
<comment type="subcellular location">
    <subcellularLocation>
        <location evidence="1">Mitochondrion</location>
    </subcellularLocation>
</comment>
<organism evidence="9 10">
    <name type="scientific">Pomacea canaliculata</name>
    <name type="common">Golden apple snail</name>
    <dbReference type="NCBI Taxonomy" id="400727"/>
    <lineage>
        <taxon>Eukaryota</taxon>
        <taxon>Metazoa</taxon>
        <taxon>Spiralia</taxon>
        <taxon>Lophotrochozoa</taxon>
        <taxon>Mollusca</taxon>
        <taxon>Gastropoda</taxon>
        <taxon>Caenogastropoda</taxon>
        <taxon>Architaenioglossa</taxon>
        <taxon>Ampullarioidea</taxon>
        <taxon>Ampullariidae</taxon>
        <taxon>Pomacea</taxon>
    </lineage>
</organism>
<proteinExistence type="inferred from homology"/>
<evidence type="ECO:0000256" key="2">
    <source>
        <dbReference type="ARBA" id="ARBA00007102"/>
    </source>
</evidence>
<dbReference type="Proteomes" id="UP000245119">
    <property type="component" value="Linkage Group LG8"/>
</dbReference>
<dbReference type="STRING" id="400727.A0A2T7NYF6"/>
<dbReference type="GO" id="GO:0005763">
    <property type="term" value="C:mitochondrial small ribosomal subunit"/>
    <property type="evidence" value="ECO:0007669"/>
    <property type="project" value="InterPro"/>
</dbReference>
<dbReference type="InterPro" id="IPR040055">
    <property type="entry name" value="Ribosomal_uS10m"/>
</dbReference>